<dbReference type="AlphaFoldDB" id="A0A6A4LV25"/>
<dbReference type="Proteomes" id="UP000428333">
    <property type="component" value="Linkage Group LG06"/>
</dbReference>
<dbReference type="SUPFAM" id="SSF48403">
    <property type="entry name" value="Ankyrin repeat"/>
    <property type="match status" value="1"/>
</dbReference>
<protein>
    <submittedName>
        <fullName evidence="1">Uncharacterized protein</fullName>
    </submittedName>
</protein>
<name>A0A6A4LV25_9ERIC</name>
<feature type="non-terminal residue" evidence="1">
    <location>
        <position position="1"/>
    </location>
</feature>
<comment type="caution">
    <text evidence="1">The sequence shown here is derived from an EMBL/GenBank/DDBJ whole genome shotgun (WGS) entry which is preliminary data.</text>
</comment>
<proteinExistence type="predicted"/>
<dbReference type="PANTHER" id="PTHR24121">
    <property type="entry name" value="NO MECHANORECEPTOR POTENTIAL C, ISOFORM D-RELATED"/>
    <property type="match status" value="1"/>
</dbReference>
<evidence type="ECO:0000313" key="2">
    <source>
        <dbReference type="Proteomes" id="UP000428333"/>
    </source>
</evidence>
<keyword evidence="2" id="KW-1185">Reference proteome</keyword>
<dbReference type="EMBL" id="QEFC01001429">
    <property type="protein sequence ID" value="KAE9458188.1"/>
    <property type="molecule type" value="Genomic_DNA"/>
</dbReference>
<dbReference type="Pfam" id="PF00023">
    <property type="entry name" value="Ank"/>
    <property type="match status" value="1"/>
</dbReference>
<sequence length="154" mass="17063">MLVAWLETTMDPRLYHSAKTGNTLLLIQLLDENPGQVLNLTPHENTPLHIAARFGNKNVVAEIYNRQKPTIGIEMLRLLNKAKNIALHEAVRNRHLRVVEFLIKVYPELAAPSSACGGSNGQTALHAAVVEGHFGNLLLPIFFSVFLLCQHALV</sequence>
<dbReference type="OrthoDB" id="303876at2759"/>
<organism evidence="1 2">
    <name type="scientific">Rhododendron williamsianum</name>
    <dbReference type="NCBI Taxonomy" id="262921"/>
    <lineage>
        <taxon>Eukaryota</taxon>
        <taxon>Viridiplantae</taxon>
        <taxon>Streptophyta</taxon>
        <taxon>Embryophyta</taxon>
        <taxon>Tracheophyta</taxon>
        <taxon>Spermatophyta</taxon>
        <taxon>Magnoliopsida</taxon>
        <taxon>eudicotyledons</taxon>
        <taxon>Gunneridae</taxon>
        <taxon>Pentapetalae</taxon>
        <taxon>asterids</taxon>
        <taxon>Ericales</taxon>
        <taxon>Ericaceae</taxon>
        <taxon>Ericoideae</taxon>
        <taxon>Rhodoreae</taxon>
        <taxon>Rhododendron</taxon>
    </lineage>
</organism>
<gene>
    <name evidence="1" type="ORF">C3L33_09910</name>
</gene>
<accession>A0A6A4LV25</accession>
<dbReference type="InterPro" id="IPR036770">
    <property type="entry name" value="Ankyrin_rpt-contain_sf"/>
</dbReference>
<dbReference type="PANTHER" id="PTHR24121:SF22">
    <property type="entry name" value="PROTEIN ACCELERATED CELL DEATH 6-LIKE"/>
    <property type="match status" value="1"/>
</dbReference>
<dbReference type="SMART" id="SM00248">
    <property type="entry name" value="ANK"/>
    <property type="match status" value="3"/>
</dbReference>
<dbReference type="Pfam" id="PF12796">
    <property type="entry name" value="Ank_2"/>
    <property type="match status" value="1"/>
</dbReference>
<evidence type="ECO:0000313" key="1">
    <source>
        <dbReference type="EMBL" id="KAE9458188.1"/>
    </source>
</evidence>
<dbReference type="Gene3D" id="1.25.40.20">
    <property type="entry name" value="Ankyrin repeat-containing domain"/>
    <property type="match status" value="1"/>
</dbReference>
<reference evidence="1 2" key="1">
    <citation type="journal article" date="2019" name="Genome Biol. Evol.">
        <title>The Rhododendron genome and chromosomal organization provide insight into shared whole-genome duplications across the heath family (Ericaceae).</title>
        <authorList>
            <person name="Soza V.L."/>
            <person name="Lindsley D."/>
            <person name="Waalkes A."/>
            <person name="Ramage E."/>
            <person name="Patwardhan R.P."/>
            <person name="Burton J.N."/>
            <person name="Adey A."/>
            <person name="Kumar A."/>
            <person name="Qiu R."/>
            <person name="Shendure J."/>
            <person name="Hall B."/>
        </authorList>
    </citation>
    <scope>NUCLEOTIDE SEQUENCE [LARGE SCALE GENOMIC DNA]</scope>
    <source>
        <strain evidence="1">RSF 1966-606</strain>
    </source>
</reference>
<dbReference type="InterPro" id="IPR002110">
    <property type="entry name" value="Ankyrin_rpt"/>
</dbReference>